<dbReference type="InterPro" id="IPR029016">
    <property type="entry name" value="GAF-like_dom_sf"/>
</dbReference>
<evidence type="ECO:0000313" key="3">
    <source>
        <dbReference type="Proteomes" id="UP000672027"/>
    </source>
</evidence>
<evidence type="ECO:0000313" key="2">
    <source>
        <dbReference type="EMBL" id="QTR51243.1"/>
    </source>
</evidence>
<organism evidence="2 3">
    <name type="scientific">Candidatus Thiothrix anitrata</name>
    <dbReference type="NCBI Taxonomy" id="2823902"/>
    <lineage>
        <taxon>Bacteria</taxon>
        <taxon>Pseudomonadati</taxon>
        <taxon>Pseudomonadota</taxon>
        <taxon>Gammaproteobacteria</taxon>
        <taxon>Thiotrichales</taxon>
        <taxon>Thiotrichaceae</taxon>
        <taxon>Thiothrix</taxon>
    </lineage>
</organism>
<evidence type="ECO:0000259" key="1">
    <source>
        <dbReference type="Pfam" id="PF02518"/>
    </source>
</evidence>
<keyword evidence="3" id="KW-1185">Reference proteome</keyword>
<dbReference type="Proteomes" id="UP000672027">
    <property type="component" value="Chromosome"/>
</dbReference>
<dbReference type="SUPFAM" id="SSF55874">
    <property type="entry name" value="ATPase domain of HSP90 chaperone/DNA topoisomerase II/histidine kinase"/>
    <property type="match status" value="1"/>
</dbReference>
<dbReference type="InterPro" id="IPR003594">
    <property type="entry name" value="HATPase_dom"/>
</dbReference>
<dbReference type="SUPFAM" id="SSF55781">
    <property type="entry name" value="GAF domain-like"/>
    <property type="match status" value="1"/>
</dbReference>
<gene>
    <name evidence="2" type="ORF">J8380_06755</name>
</gene>
<dbReference type="Gene3D" id="3.30.565.10">
    <property type="entry name" value="Histidine kinase-like ATPase, C-terminal domain"/>
    <property type="match status" value="1"/>
</dbReference>
<proteinExistence type="predicted"/>
<dbReference type="InterPro" id="IPR036890">
    <property type="entry name" value="HATPase_C_sf"/>
</dbReference>
<dbReference type="RefSeq" id="WP_210229487.1">
    <property type="nucleotide sequence ID" value="NZ_CP072800.1"/>
</dbReference>
<feature type="domain" description="Histidine kinase/HSP90-like ATPase" evidence="1">
    <location>
        <begin position="1014"/>
        <end position="1112"/>
    </location>
</feature>
<name>A0ABX7X7S8_9GAMM</name>
<accession>A0ABX7X7S8</accession>
<protein>
    <recommendedName>
        <fullName evidence="1">Histidine kinase/HSP90-like ATPase domain-containing protein</fullName>
    </recommendedName>
</protein>
<dbReference type="Pfam" id="PF02518">
    <property type="entry name" value="HATPase_c"/>
    <property type="match status" value="1"/>
</dbReference>
<dbReference type="Gene3D" id="3.30.450.40">
    <property type="match status" value="1"/>
</dbReference>
<sequence>MQYATLKEWLEQPGEANQWGLQVIIDALALGENIPARVVSLTALECLYDHIHDTYQYLTTTSDAHNNLSVETLQAEWLLFKIHCPDQSAFDVWVAEELARVRYGQNKAGVCASYRPSADVIHAISRWVLVTLPSNELPSEHLVRIELAAWEWLVVLWLYRLCRTSECLANKHEDAFGIPHFCVQLHPISLTIKRTVDGLSTEDELYLMQGPMVFGQSSLFAEQDYDTDIVYKIVGAFRRIVEYFLDGRNFSNTRFNKAIQAEPSLPQKNSERRSARLKIALEKILAFRLVPSLQLDAQCLRLMSFWGLSHTQRHDLILAYAGVTGELRLDMLYESDTVHNRQYPDLVFEAYHHRQDFYLALRQVIDDAPWLLSAVDYGAMLNIFPRTSASEEALREFAIKLGHSFLRVDQKTKLHEQKELLIFTEWLQSRMGTLSNGKPNGQVDGAQSQLNHYQRSAEQICQWIAESMRADLCMLFSYEASAGKNGRLVALNSYSRSSVPLACRQQMEQDMQDIATNPVKREQSISYRALENQSQHICYYYNKETGESVPEGENLYRSSATQAYTPPYRMVISTPIKFNNRLLGIIEISSSQPYRFRYNRQTALKRIASTLSPFLYQHEYLLALHEIQMGVLKFHRRANRGSERDLYNGICKAMSRLFLSDGASLWIRDVTETNEFYCKGVYNECLLPGGGKEIHYDINDVNFRTGKYLKTISESSSGIKEIAHENLNDGKNLEGHHQYLRSQDIASINIIPIPSSQEGECGAIASLNIYNRGASVRYDIAWLGIAQFISSHLSLIIGAVKAFETEELIQENIHTHELWHDIQVLTDKVSRIARSNNFLREKLDALSYFINTDWFKGQLDIGRMVGVIDQLEMDRILASSQHVRDISLRGKLIKNEVVQFMTEQINTLRHGIETGLFLPQKDMLFLKGIIKARISVLLNNKYQEDAEYQRVLLISGRHDVARFSKYAEETTEIDLMQLYNAIVIGSELRKNRGVYIDFMEGASRKTIKAAPYIMHTVLTNLLVNAVKYSVLGYPVGVALGQVEGGMTSLTVTNTGYSMDNPAEHKLVTAYEVRGSNSKRGGETGHGMGLFIVDQVWKHIVGGEFIFREMPLKNGKSKYIAELIFP</sequence>
<reference evidence="2 3" key="1">
    <citation type="submission" date="2021-04" db="EMBL/GenBank/DDBJ databases">
        <title>Genomics, taxonomy and metabolism of representatives of sulfur bacteria of the genus Thiothrix: Thiothrix fructosivorans QT, Thiothrix unzii A1T and three new species, Thiothrix subterranea sp. nov., Thiothrix litoralis sp. nov. and 'Candidatus Thiothrix anitrata' sp. nov.</title>
        <authorList>
            <person name="Ravin N.V."/>
            <person name="Smolyakov D."/>
            <person name="Rudenko T.S."/>
            <person name="Mardanov A.V."/>
            <person name="Beletsky A.V."/>
            <person name="Markov N.D."/>
            <person name="Fomenkov A.I."/>
            <person name="Roberts R.J."/>
            <person name="Karnachuk O.V."/>
            <person name="Novikov A."/>
            <person name="Grabovich M.Y."/>
        </authorList>
    </citation>
    <scope>NUCLEOTIDE SEQUENCE [LARGE SCALE GENOMIC DNA]</scope>
    <source>
        <strain evidence="2 3">A52</strain>
    </source>
</reference>
<dbReference type="EMBL" id="CP072800">
    <property type="protein sequence ID" value="QTR51243.1"/>
    <property type="molecule type" value="Genomic_DNA"/>
</dbReference>